<keyword evidence="3" id="KW-0812">Transmembrane</keyword>
<proteinExistence type="predicted"/>
<evidence type="ECO:0000259" key="5">
    <source>
        <dbReference type="Pfam" id="PF01064"/>
    </source>
</evidence>
<keyword evidence="7" id="KW-1185">Reference proteome</keyword>
<dbReference type="GO" id="GO:0016020">
    <property type="term" value="C:membrane"/>
    <property type="evidence" value="ECO:0007669"/>
    <property type="project" value="InterPro"/>
</dbReference>
<evidence type="ECO:0000256" key="1">
    <source>
        <dbReference type="ARBA" id="ARBA00022729"/>
    </source>
</evidence>
<dbReference type="AlphaFoldDB" id="A0AAD9VIR2"/>
<feature type="region of interest" description="Disordered" evidence="2">
    <location>
        <begin position="153"/>
        <end position="215"/>
    </location>
</feature>
<sequence length="266" mass="29951">MTRLWIIYGRFVALIFVGLTISPVRVDGIKCVCTSKACKEAGEDTCETKYFCYTELILSTGQEFGEHMITQGCTQSATPLLCETKSWVSRSKPSSSSTNNNDEDEEDGIVERVSSTRPWIQMPWPRLKCCDNEDYCNADRLLDLSMWMREREAEEEKDKRRKFEKEEEEGRPSIRRMNQVSRGSIDSSGPSSNSAASRDRILSIPSDTASTIDQDRGSDRLLQHRVRPLHVAAFVLAIAALISVLAACYVITRFLKSNPYVAGSVE</sequence>
<keyword evidence="3" id="KW-1133">Transmembrane helix</keyword>
<evidence type="ECO:0000256" key="4">
    <source>
        <dbReference type="SAM" id="SignalP"/>
    </source>
</evidence>
<feature type="compositionally biased region" description="Basic and acidic residues" evidence="2">
    <location>
        <begin position="153"/>
        <end position="172"/>
    </location>
</feature>
<dbReference type="GO" id="GO:0004675">
    <property type="term" value="F:transmembrane receptor protein serine/threonine kinase activity"/>
    <property type="evidence" value="ECO:0007669"/>
    <property type="project" value="InterPro"/>
</dbReference>
<evidence type="ECO:0000313" key="6">
    <source>
        <dbReference type="EMBL" id="KAK2576123.1"/>
    </source>
</evidence>
<feature type="compositionally biased region" description="Low complexity" evidence="2">
    <location>
        <begin position="181"/>
        <end position="196"/>
    </location>
</feature>
<organism evidence="6 7">
    <name type="scientific">Odynerus spinipes</name>
    <dbReference type="NCBI Taxonomy" id="1348599"/>
    <lineage>
        <taxon>Eukaryota</taxon>
        <taxon>Metazoa</taxon>
        <taxon>Ecdysozoa</taxon>
        <taxon>Arthropoda</taxon>
        <taxon>Hexapoda</taxon>
        <taxon>Insecta</taxon>
        <taxon>Pterygota</taxon>
        <taxon>Neoptera</taxon>
        <taxon>Endopterygota</taxon>
        <taxon>Hymenoptera</taxon>
        <taxon>Apocrita</taxon>
        <taxon>Aculeata</taxon>
        <taxon>Vespoidea</taxon>
        <taxon>Vespidae</taxon>
        <taxon>Eumeninae</taxon>
        <taxon>Odynerus</taxon>
    </lineage>
</organism>
<reference evidence="6" key="2">
    <citation type="journal article" date="2023" name="Commun. Biol.">
        <title>Intrasexual cuticular hydrocarbon dimorphism in a wasp sheds light on hydrocarbon biosynthesis genes in Hymenoptera.</title>
        <authorList>
            <person name="Moris V.C."/>
            <person name="Podsiadlowski L."/>
            <person name="Martin S."/>
            <person name="Oeyen J.P."/>
            <person name="Donath A."/>
            <person name="Petersen M."/>
            <person name="Wilbrandt J."/>
            <person name="Misof B."/>
            <person name="Liedtke D."/>
            <person name="Thamm M."/>
            <person name="Scheiner R."/>
            <person name="Schmitt T."/>
            <person name="Niehuis O."/>
        </authorList>
    </citation>
    <scope>NUCLEOTIDE SEQUENCE</scope>
    <source>
        <strain evidence="6">GBR_01_08_01A</strain>
    </source>
</reference>
<feature type="signal peptide" evidence="4">
    <location>
        <begin position="1"/>
        <end position="28"/>
    </location>
</feature>
<keyword evidence="3" id="KW-0472">Membrane</keyword>
<evidence type="ECO:0000256" key="3">
    <source>
        <dbReference type="SAM" id="Phobius"/>
    </source>
</evidence>
<evidence type="ECO:0000256" key="2">
    <source>
        <dbReference type="SAM" id="MobiDB-lite"/>
    </source>
</evidence>
<reference evidence="6" key="1">
    <citation type="submission" date="2021-08" db="EMBL/GenBank/DDBJ databases">
        <authorList>
            <person name="Misof B."/>
            <person name="Oliver O."/>
            <person name="Podsiadlowski L."/>
            <person name="Donath A."/>
            <person name="Peters R."/>
            <person name="Mayer C."/>
            <person name="Rust J."/>
            <person name="Gunkel S."/>
            <person name="Lesny P."/>
            <person name="Martin S."/>
            <person name="Oeyen J.P."/>
            <person name="Petersen M."/>
            <person name="Panagiotis P."/>
            <person name="Wilbrandt J."/>
            <person name="Tanja T."/>
        </authorList>
    </citation>
    <scope>NUCLEOTIDE SEQUENCE</scope>
    <source>
        <strain evidence="6">GBR_01_08_01A</strain>
        <tissue evidence="6">Thorax + abdomen</tissue>
    </source>
</reference>
<name>A0AAD9VIR2_9HYME</name>
<dbReference type="Proteomes" id="UP001258017">
    <property type="component" value="Unassembled WGS sequence"/>
</dbReference>
<protein>
    <recommendedName>
        <fullName evidence="5">Activin types I and II receptor domain-containing protein</fullName>
    </recommendedName>
</protein>
<feature type="domain" description="Activin types I and II receptor" evidence="5">
    <location>
        <begin position="29"/>
        <end position="139"/>
    </location>
</feature>
<dbReference type="Pfam" id="PF01064">
    <property type="entry name" value="Activin_recp"/>
    <property type="match status" value="1"/>
</dbReference>
<gene>
    <name evidence="6" type="ORF">KPH14_007455</name>
</gene>
<accession>A0AAD9VIR2</accession>
<keyword evidence="1 4" id="KW-0732">Signal</keyword>
<evidence type="ECO:0000313" key="7">
    <source>
        <dbReference type="Proteomes" id="UP001258017"/>
    </source>
</evidence>
<feature type="transmembrane region" description="Helical" evidence="3">
    <location>
        <begin position="229"/>
        <end position="251"/>
    </location>
</feature>
<dbReference type="InterPro" id="IPR000472">
    <property type="entry name" value="Activin_recp"/>
</dbReference>
<feature type="region of interest" description="Disordered" evidence="2">
    <location>
        <begin position="89"/>
        <end position="114"/>
    </location>
</feature>
<feature type="chain" id="PRO_5042130110" description="Activin types I and II receptor domain-containing protein" evidence="4">
    <location>
        <begin position="29"/>
        <end position="266"/>
    </location>
</feature>
<dbReference type="EMBL" id="JAIFRP010004408">
    <property type="protein sequence ID" value="KAK2576123.1"/>
    <property type="molecule type" value="Genomic_DNA"/>
</dbReference>
<comment type="caution">
    <text evidence="6">The sequence shown here is derived from an EMBL/GenBank/DDBJ whole genome shotgun (WGS) entry which is preliminary data.</text>
</comment>
<feature type="compositionally biased region" description="Low complexity" evidence="2">
    <location>
        <begin position="89"/>
        <end position="100"/>
    </location>
</feature>